<keyword evidence="3" id="KW-1185">Reference proteome</keyword>
<sequence>MLRPPRRLSFMPVSRTPHVGISVLAGYKYSSVHVEVPSDYEFGIDHQELSHMSLCLALGKSSLTCVILRSSDCALLLQEAIVKLVYSDATRESCARADYNVPMALTQNSSVASTLGPSPLASGSVLSVPTAGSNALLREVQWPHLTFMHGGSYELCYSPDGSFEGDEWKNNIVPVQVIVVGVSSECLSDGCLARERWDCYLFYGGEDISSCRIDFRLFGGGREGWSVQLGGASRISWSESWGDDTYVAGEFVPATRVECSNVITGQSIQPETQLFQSFSWAPPSGSGLNADASTAATLPGLKPEFATKSFTLTACYCPNYDGPDPTTDACDDAGEFIQPIGVVYYWMIRICDIDTYASCGSSSNPPFMRVLPQQPFVLRVECPPGGTSCSPTNNNRLKLLPGIPPAGPDGIVRIEVPERAIWEPQSRCKIETSMTGDIGWFPPLEFDDFGLLIGGDAYLRGGDRRDYKFWANPAMMGLMPMASKVEVCYCDENCGNSFNYFKVGEIRAAESAGIARWTKPPNQGGLIQEIESLQYVTKQGALTLYGGIQSDFADGMHPYDSIPWRKKTTLKLVPFDNWAAYTDASGGQVTLERSLNLDRVDTEESRQALNDACVNGTFNAEYYNGPSSADLAREFLAWVEPGPSNYLPFSGVENDQSFNAWKSGIFLVCYCAMLDAEDLCQSPVYYINAARLMFRGPMTDIQLDLPSNFVVRIDLEGWGFSDTDSIRLISMTQTCRENANDPRGVDVYRLGCPGFNSSSCRKPDVKEDIPVHVISADRTGVYITDISIGDSQSILTFSGDITAELLDGDAITIDESSIILNNKNHTTWTIAEQHVVSKLSGFYGYADEPSVKRMLWNRVSYVSGETNKLSIPVGWVSNTEDGSDIPQFRFVQNKGRWARRNRLQTKEEIKVDFAAMVKICWGAFDEGRQQYYGEAGVLQFSSPTFMADAGVYLTTRLQGGVGQAVLSFSPSTGTTFYKAFHTPLVVRLLFKEVDFMLEPLLAGAIEKPEELEAMPEDFQVAMENATQAICGQLFTEMWTNDDSGFPLPRGCYYGPLYTDVVADNEPARPSYREYFIIFEPKAGLKDVCTLNDQFGSRTAPCVYQLAFNARAGEIGMVNPREVIGIYTQCAGKSGSATVCGPRYSVLEYGPAYATASTMLPEENHTQLDRVEMLPWPQARLLSSLGLRALSKEAAEEVLELQPTLTNEDGGVVEEFVQFGIRAWPKDPAWPIERSGQLHLFFRPFTLWDVSGIAFCEANCVPISGVSCSDGRGRESADCQVRPIVRTPFENVVPMQRNTVTLSYPAQMEAVPEERGDEAHLLNVSELRLPRDGFFTLQMLAEYLDSNGLNPSTAFVSPSMRRIPVAGTTTGRIVVDGQTGNGPRPFAFERQNVLIVRLMIGVTLRSPAEDERLDTDTELDEDNATEGSFRTAPRPMVQILLPPDYTCSVVGNGTADPDGTLDMFLRDLNGDGYVDNPMGTILSGSWSDEGPVCSFTLENWAAVFARQIFYVRLSVNNPRQALMRTDPTNLWQIKLSGANATLLGGLVNFISLAEEADLPGWVGNLAVLTPLEGESLQPSNLSAGATNELSVFFQVIHAMPSLSYILLDAPDGFDFTDNCSVGNLEDSYYADWDGLPWGETVLGPQALTSSLGLEVNCTTDNWKRSVLSPPATENFTRAILRVGRTLISNKYYAFKVRVINAVLWDASHHDDWRIWVQSPEGYMVDGSKYTVQFNSARIDTLPQDYWDRSWGVYQDPMPLPLSLDFGRSLLLPTSVFDMSTLVTVYPLTPSSDGQLINVRMLAPVGYVWVPHVAEGWRGYVPNVTCEFCELIVTPQVRLFNELILPDLVMRLGHLYGFQVRIRVPERPPTRSLNAFYLEMGFDPGNFNLDRMQASMVPAPQLRVVSRASANSLCNLAGYADNIIEFHVHTASPLEVNSGFLFAGDELTRGTLLRCWPEILSGPVLDATNGICSVTENIVTALPEILLYIVRGTSPAGMRIFRFRRSRNPLQPTLQGGTWNFGTYSDLHLYPKHKVLDLGKDIPVPRVLAPLLDSGLLQPPVYEAPGYGRDDGPLRLNLLTFFFKVQEHPEVPESVPHLYIALRGPAGFAFKENCFEGLEALSPSSSRHPCNAAQFPTQTWCPGIIEPWPANLEPAACLGIQSSARISVPNPLVLQAAAPVGTTVPAFEDNSMYAFTIQVQNPEFQIEVGSQWALDFVYEAGAPFDSLPVATFDHEETALHLASPLNVQPLLQTIEQQYMPFRLDFKPYTMIPGPRMPRNRRLQPLGGGVAPLEPDAEEGSLVLLAAPGFQFRAGDFELCVEISVERKDRLLWDTTAVFGFSDATCFITGDNLANMTYTLINAKALEPLVTYSLKSVVKNIDVPTWPNSNVWLLESFKRFMATGQSIRLDSYSVPGTPTIAPSPEFTVMNTAQEFTAGVRTPHINMSMIFNSVLRNGDVIVIMPPPGFDLRAPEGGCRDFQWIGTFRPLVLSPPPDCNCTMAANLEALQCKLEMHVMESNQFRGIALGEQVRVAFQMSVLNPTKMPDSVEDYWRMELWQGSIPPYPFSGGLVESWPVYGTLDNLTISLVGFERRAGAMSDLQFDFIPSVWGTALDIVVHEPTGFQFQNARVNAPWIRHELTTGSRLVLIGGTLVPGQPSQLTLSLVRLGDGGGPTRISIRAYADSQLLRETARRINFLQGFRLPGAVLAENLRLWSETVVEHWSGQQADSVSPLLPCHTNTLARFEIFIRLSNIMLQGDALIITNTVPFGQAPWEPSTETGYESTLEMCLGQHGGVAENGTWACNRVSEVNVTSQTVIRNSVGIVIGMRLTIGAMRPEHVLSQASLDLVMNSLKLEGDLEYRELALEANRDYRLRMWLRASAAPTMWSILTEDALGFLSNTNDGLTPGAIAVPEMVLTATSSVSRVPPESAVNVRVHVRTGPSQGPFSKLQLLLPYGFAPYGASASATSRLIVGLSIEQGEGALDQTTGMTFNLRIMTPPTDVPDLRWFVLAKEVLVDDITGVTAEPINGWAEAAGFGVAPCPVSLMYGAIPSATGWLAVSFYVPAMVAGKFALITAPDTFLVQCPKVEETGLELACEDFRVREALPQYLQTLQRTVNVTLEGGTQEGDNVLYMFLLNVLTPEVPNIFDFWQIRVLDPGFAVVDAALAVQQPRFVQDLEMGNPSLSWMQSPQMGEVSNVQVEVSFLRRVKDVKAILVSLPENYRHDIQHKNQLRNVNKQFPLTIDTEWRVFDNLRYIKVLVEVAETGEAQIIIAGTYQWQFPVMVPLIKPFASEWYVSLCSEQTCTEVGDPGIMVSFPVPNNEPQMPAKVFQVVSTTGASSRSRISCMILVILFLTIVPQKIAQ</sequence>
<evidence type="ECO:0000313" key="2">
    <source>
        <dbReference type="EMBL" id="CAE6926005.1"/>
    </source>
</evidence>
<organism evidence="2 3">
    <name type="scientific">Symbiodinium natans</name>
    <dbReference type="NCBI Taxonomy" id="878477"/>
    <lineage>
        <taxon>Eukaryota</taxon>
        <taxon>Sar</taxon>
        <taxon>Alveolata</taxon>
        <taxon>Dinophyceae</taxon>
        <taxon>Suessiales</taxon>
        <taxon>Symbiodiniaceae</taxon>
        <taxon>Symbiodinium</taxon>
    </lineage>
</organism>
<proteinExistence type="predicted"/>
<evidence type="ECO:0000313" key="3">
    <source>
        <dbReference type="Proteomes" id="UP000604046"/>
    </source>
</evidence>
<protein>
    <submittedName>
        <fullName evidence="2">Uncharacterized protein</fullName>
    </submittedName>
</protein>
<dbReference type="OrthoDB" id="416547at2759"/>
<gene>
    <name evidence="2" type="ORF">SNAT2548_LOCUS648</name>
</gene>
<dbReference type="Proteomes" id="UP000604046">
    <property type="component" value="Unassembled WGS sequence"/>
</dbReference>
<name>A0A812GIY8_9DINO</name>
<comment type="caution">
    <text evidence="2">The sequence shown here is derived from an EMBL/GenBank/DDBJ whole genome shotgun (WGS) entry which is preliminary data.</text>
</comment>
<accession>A0A812GIY8</accession>
<reference evidence="2" key="1">
    <citation type="submission" date="2021-02" db="EMBL/GenBank/DDBJ databases">
        <authorList>
            <person name="Dougan E. K."/>
            <person name="Rhodes N."/>
            <person name="Thang M."/>
            <person name="Chan C."/>
        </authorList>
    </citation>
    <scope>NUCLEOTIDE SEQUENCE</scope>
</reference>
<evidence type="ECO:0000256" key="1">
    <source>
        <dbReference type="SAM" id="MobiDB-lite"/>
    </source>
</evidence>
<feature type="compositionally biased region" description="Acidic residues" evidence="1">
    <location>
        <begin position="1410"/>
        <end position="1423"/>
    </location>
</feature>
<dbReference type="EMBL" id="CAJNDS010000032">
    <property type="protein sequence ID" value="CAE6926005.1"/>
    <property type="molecule type" value="Genomic_DNA"/>
</dbReference>
<feature type="region of interest" description="Disordered" evidence="1">
    <location>
        <begin position="1408"/>
        <end position="1427"/>
    </location>
</feature>